<feature type="transmembrane region" description="Helical" evidence="1">
    <location>
        <begin position="42"/>
        <end position="59"/>
    </location>
</feature>
<name>A0ABX8A8C7_9BRAD</name>
<keyword evidence="1" id="KW-0472">Membrane</keyword>
<evidence type="ECO:0000313" key="2">
    <source>
        <dbReference type="EMBL" id="QUS39998.1"/>
    </source>
</evidence>
<gene>
    <name evidence="2" type="ORF">RPMA_15045</name>
</gene>
<accession>A0ABX8A8C7</accession>
<reference evidence="2 3" key="1">
    <citation type="submission" date="2019-02" db="EMBL/GenBank/DDBJ databases">
        <title>Emended description of the genus Rhodopseudomonas and description of Rhodopseudomonas albus sp. nov., a non-phototrophic, heavy-metal-tolerant bacterium isolated from garden soil.</title>
        <authorList>
            <person name="Bao Z."/>
            <person name="Cao W.W."/>
            <person name="Sato Y."/>
            <person name="Nishizawa T."/>
            <person name="Zhao J."/>
            <person name="Guo Y."/>
            <person name="Ohta H."/>
        </authorList>
    </citation>
    <scope>NUCLEOTIDE SEQUENCE [LARGE SCALE GENOMIC DNA]</scope>
    <source>
        <strain evidence="2 3">SK50-23</strain>
    </source>
</reference>
<organism evidence="2 3">
    <name type="scientific">Tardiphaga alba</name>
    <dbReference type="NCBI Taxonomy" id="340268"/>
    <lineage>
        <taxon>Bacteria</taxon>
        <taxon>Pseudomonadati</taxon>
        <taxon>Pseudomonadota</taxon>
        <taxon>Alphaproteobacteria</taxon>
        <taxon>Hyphomicrobiales</taxon>
        <taxon>Nitrobacteraceae</taxon>
        <taxon>Tardiphaga</taxon>
    </lineage>
</organism>
<keyword evidence="1" id="KW-0812">Transmembrane</keyword>
<sequence>MFMIASILTVAAGIFYAASINNTAWAVRICRYGDMFCMNPSWLFTAAILAILCALFLRVDRL</sequence>
<evidence type="ECO:0000313" key="3">
    <source>
        <dbReference type="Proteomes" id="UP000682843"/>
    </source>
</evidence>
<dbReference type="RefSeq" id="WP_211908251.1">
    <property type="nucleotide sequence ID" value="NZ_CP036498.1"/>
</dbReference>
<keyword evidence="3" id="KW-1185">Reference proteome</keyword>
<evidence type="ECO:0000256" key="1">
    <source>
        <dbReference type="SAM" id="Phobius"/>
    </source>
</evidence>
<keyword evidence="1" id="KW-1133">Transmembrane helix</keyword>
<dbReference type="EMBL" id="CP036498">
    <property type="protein sequence ID" value="QUS39998.1"/>
    <property type="molecule type" value="Genomic_DNA"/>
</dbReference>
<protein>
    <submittedName>
        <fullName evidence="2">Uncharacterized protein</fullName>
    </submittedName>
</protein>
<dbReference type="Proteomes" id="UP000682843">
    <property type="component" value="Chromosome"/>
</dbReference>
<proteinExistence type="predicted"/>